<comment type="similarity">
    <text evidence="2">Belongs to the ABC transporter superfamily. ABCG family. PDR (TC 3.A.1.205) subfamily.</text>
</comment>
<dbReference type="Pfam" id="PF00005">
    <property type="entry name" value="ABC_tran"/>
    <property type="match status" value="1"/>
</dbReference>
<dbReference type="Pfam" id="PF08370">
    <property type="entry name" value="PDR_assoc"/>
    <property type="match status" value="1"/>
</dbReference>
<feature type="region of interest" description="Disordered" evidence="10">
    <location>
        <begin position="814"/>
        <end position="840"/>
    </location>
</feature>
<dbReference type="Gene3D" id="3.40.50.300">
    <property type="entry name" value="P-loop containing nucleotide triphosphate hydrolases"/>
    <property type="match status" value="1"/>
</dbReference>
<protein>
    <recommendedName>
        <fullName evidence="12">ABC transporter domain-containing protein</fullName>
    </recommendedName>
</protein>
<dbReference type="AlphaFoldDB" id="A0AA38CIU0"/>
<gene>
    <name evidence="13" type="ORF">KI387_012918</name>
</gene>
<dbReference type="Pfam" id="PF01061">
    <property type="entry name" value="ABC2_membrane"/>
    <property type="match status" value="1"/>
</dbReference>
<dbReference type="InterPro" id="IPR027417">
    <property type="entry name" value="P-loop_NTPase"/>
</dbReference>
<dbReference type="GO" id="GO:0005524">
    <property type="term" value="F:ATP binding"/>
    <property type="evidence" value="ECO:0007669"/>
    <property type="project" value="UniProtKB-KW"/>
</dbReference>
<dbReference type="InterPro" id="IPR034001">
    <property type="entry name" value="ABCG_PDR_1"/>
</dbReference>
<feature type="transmembrane region" description="Helical" evidence="11">
    <location>
        <begin position="658"/>
        <end position="677"/>
    </location>
</feature>
<dbReference type="Pfam" id="PF14510">
    <property type="entry name" value="ABC_trans_N"/>
    <property type="match status" value="1"/>
</dbReference>
<dbReference type="Proteomes" id="UP000824469">
    <property type="component" value="Unassembled WGS sequence"/>
</dbReference>
<dbReference type="PANTHER" id="PTHR48040:SF28">
    <property type="entry name" value="ABC TRANSPORTER G FAMILY MEMBER 39-LIKE"/>
    <property type="match status" value="1"/>
</dbReference>
<reference evidence="13 14" key="1">
    <citation type="journal article" date="2021" name="Nat. Plants">
        <title>The Taxus genome provides insights into paclitaxel biosynthesis.</title>
        <authorList>
            <person name="Xiong X."/>
            <person name="Gou J."/>
            <person name="Liao Q."/>
            <person name="Li Y."/>
            <person name="Zhou Q."/>
            <person name="Bi G."/>
            <person name="Li C."/>
            <person name="Du R."/>
            <person name="Wang X."/>
            <person name="Sun T."/>
            <person name="Guo L."/>
            <person name="Liang H."/>
            <person name="Lu P."/>
            <person name="Wu Y."/>
            <person name="Zhang Z."/>
            <person name="Ro D.K."/>
            <person name="Shang Y."/>
            <person name="Huang S."/>
            <person name="Yan J."/>
        </authorList>
    </citation>
    <scope>NUCLEOTIDE SEQUENCE [LARGE SCALE GENOMIC DNA]</scope>
    <source>
        <strain evidence="13">Ta-2019</strain>
    </source>
</reference>
<evidence type="ECO:0000256" key="8">
    <source>
        <dbReference type="ARBA" id="ARBA00022989"/>
    </source>
</evidence>
<organism evidence="13 14">
    <name type="scientific">Taxus chinensis</name>
    <name type="common">Chinese yew</name>
    <name type="synonym">Taxus wallichiana var. chinensis</name>
    <dbReference type="NCBI Taxonomy" id="29808"/>
    <lineage>
        <taxon>Eukaryota</taxon>
        <taxon>Viridiplantae</taxon>
        <taxon>Streptophyta</taxon>
        <taxon>Embryophyta</taxon>
        <taxon>Tracheophyta</taxon>
        <taxon>Spermatophyta</taxon>
        <taxon>Pinopsida</taxon>
        <taxon>Pinidae</taxon>
        <taxon>Conifers II</taxon>
        <taxon>Cupressales</taxon>
        <taxon>Taxaceae</taxon>
        <taxon>Taxus</taxon>
    </lineage>
</organism>
<dbReference type="InterPro" id="IPR013525">
    <property type="entry name" value="ABC2_TM"/>
</dbReference>
<evidence type="ECO:0000256" key="10">
    <source>
        <dbReference type="SAM" id="MobiDB-lite"/>
    </source>
</evidence>
<dbReference type="InterPro" id="IPR013581">
    <property type="entry name" value="PDR_assoc"/>
</dbReference>
<keyword evidence="7" id="KW-0067">ATP-binding</keyword>
<evidence type="ECO:0000256" key="1">
    <source>
        <dbReference type="ARBA" id="ARBA00004141"/>
    </source>
</evidence>
<evidence type="ECO:0000313" key="14">
    <source>
        <dbReference type="Proteomes" id="UP000824469"/>
    </source>
</evidence>
<proteinExistence type="inferred from homology"/>
<keyword evidence="6" id="KW-0547">Nucleotide-binding</keyword>
<feature type="domain" description="ABC transporter" evidence="12">
    <location>
        <begin position="171"/>
        <end position="444"/>
    </location>
</feature>
<dbReference type="InterPro" id="IPR003593">
    <property type="entry name" value="AAA+_ATPase"/>
</dbReference>
<feature type="transmembrane region" description="Helical" evidence="11">
    <location>
        <begin position="573"/>
        <end position="593"/>
    </location>
</feature>
<evidence type="ECO:0000313" key="13">
    <source>
        <dbReference type="EMBL" id="KAH9301335.1"/>
    </source>
</evidence>
<evidence type="ECO:0000256" key="9">
    <source>
        <dbReference type="ARBA" id="ARBA00023136"/>
    </source>
</evidence>
<dbReference type="GO" id="GO:0140359">
    <property type="term" value="F:ABC-type transporter activity"/>
    <property type="evidence" value="ECO:0007669"/>
    <property type="project" value="InterPro"/>
</dbReference>
<keyword evidence="8 11" id="KW-1133">Transmembrane helix</keyword>
<dbReference type="InterPro" id="IPR029481">
    <property type="entry name" value="ABC_trans_N"/>
</dbReference>
<feature type="transmembrane region" description="Helical" evidence="11">
    <location>
        <begin position="683"/>
        <end position="705"/>
    </location>
</feature>
<dbReference type="EMBL" id="JAHRHJ020000009">
    <property type="protein sequence ID" value="KAH9301335.1"/>
    <property type="molecule type" value="Genomic_DNA"/>
</dbReference>
<feature type="transmembrane region" description="Helical" evidence="11">
    <location>
        <begin position="624"/>
        <end position="646"/>
    </location>
</feature>
<evidence type="ECO:0000256" key="11">
    <source>
        <dbReference type="SAM" id="Phobius"/>
    </source>
</evidence>
<name>A0AA38CIU0_TAXCH</name>
<feature type="non-terminal residue" evidence="13">
    <location>
        <position position="1"/>
    </location>
</feature>
<evidence type="ECO:0000256" key="4">
    <source>
        <dbReference type="ARBA" id="ARBA00022692"/>
    </source>
</evidence>
<evidence type="ECO:0000256" key="5">
    <source>
        <dbReference type="ARBA" id="ARBA00022737"/>
    </source>
</evidence>
<comment type="caution">
    <text evidence="13">The sequence shown here is derived from an EMBL/GenBank/DDBJ whole genome shotgun (WGS) entry which is preliminary data.</text>
</comment>
<evidence type="ECO:0000259" key="12">
    <source>
        <dbReference type="PROSITE" id="PS50893"/>
    </source>
</evidence>
<sequence length="900" mass="101912">MAGLEKVWESGKRMSRNLNRSVRSGSVGSAWGVEDVFVRSSTRSQRQRIDDDEEALRWAALEKLPTYDRLRTGIMNTFAEEDDETLHKEVDVRKLGFTERQMFIERLFKVAEEDNEKFLKKLRNRIDRVGIQLPTVEVRFEHLTVDAQCYVGGRALPTLWNSARNSVESLLDIVGLSSTKKANLTILKDASGILKPSRMTLLLGPPGSGKTTLLLALAGKLDSSLKVKGEITYNGHRLDEFVPQKTSAYISQHDLHVGEMTVRETIDFSARCQGVGDRYELLSELARREKQAGIFPEAEVDLFMKATAMEGVESSLQTDYTLKILGLDICGDTIVGDDMMRGISGGQKKRVTTGEMIVGPTKTLFMDEISTGLDSSTTYQIVKCLQQFTHLMDATILMSLLQPAPETFDLFDDILFLSEGHIVYHGPRDNVLEFFESCGFKCPERKGTADFLQEVTSKKDQEQYWTDHRRSYRYVPVKEFVSRFKQFHAGLHLENELSFPYDKNRSHKAALVFSKNCVPKMEIFKACFAKEWLLVKRNSFVYIFRTVQIVIIAFIGATVFLRTEMHHKTRADANVYLGALFFSLITNMFNGFAELAMTIFRLPVFFKQRDLCFYSAWAFTLPTFLLRIPMSLLEAGIWVGMTYYTIGFAPEASRFFRQFLLIFLVHQMASSLFRLIAGICRTMILANTGGSLSLLIIFMLGGFILPRENIPKWWIWGYWCSPLMYAENAITVNEMLAPRWKISADNTTNLGVAAMESRSIYSRGYWYWIGAAALLGFSVLFNVLFTFALAYLNPLGKPQAVISNEVLDEMQAQENGTEQGLNVSRSKKRSLPRSLSSTDGNNTLEMQVRRMSSGSNSLQINGESALETATGVAPKRGMVLPFQPLAMSFEDVKYYVDMPQ</sequence>
<dbReference type="PANTHER" id="PTHR48040">
    <property type="entry name" value="PLEIOTROPIC DRUG RESISTANCE PROTEIN 1-LIKE ISOFORM X1"/>
    <property type="match status" value="1"/>
</dbReference>
<dbReference type="InterPro" id="IPR003439">
    <property type="entry name" value="ABC_transporter-like_ATP-bd"/>
</dbReference>
<feature type="transmembrane region" description="Helical" evidence="11">
    <location>
        <begin position="540"/>
        <end position="561"/>
    </location>
</feature>
<keyword evidence="4 11" id="KW-0812">Transmembrane</keyword>
<comment type="subcellular location">
    <subcellularLocation>
        <location evidence="1">Membrane</location>
        <topology evidence="1">Multi-pass membrane protein</topology>
    </subcellularLocation>
</comment>
<keyword evidence="9 11" id="KW-0472">Membrane</keyword>
<dbReference type="GO" id="GO:0016887">
    <property type="term" value="F:ATP hydrolysis activity"/>
    <property type="evidence" value="ECO:0007669"/>
    <property type="project" value="InterPro"/>
</dbReference>
<dbReference type="InterPro" id="IPR043926">
    <property type="entry name" value="ABCG_dom"/>
</dbReference>
<evidence type="ECO:0000256" key="7">
    <source>
        <dbReference type="ARBA" id="ARBA00022840"/>
    </source>
</evidence>
<dbReference type="SUPFAM" id="SSF52540">
    <property type="entry name" value="P-loop containing nucleoside triphosphate hydrolases"/>
    <property type="match status" value="1"/>
</dbReference>
<dbReference type="FunFam" id="3.40.50.300:FF:000179">
    <property type="entry name" value="ABC transporter G family member 34"/>
    <property type="match status" value="1"/>
</dbReference>
<accession>A0AA38CIU0</accession>
<evidence type="ECO:0000256" key="2">
    <source>
        <dbReference type="ARBA" id="ARBA00006012"/>
    </source>
</evidence>
<keyword evidence="14" id="KW-1185">Reference proteome</keyword>
<feature type="transmembrane region" description="Helical" evidence="11">
    <location>
        <begin position="765"/>
        <end position="792"/>
    </location>
</feature>
<dbReference type="CDD" id="cd03233">
    <property type="entry name" value="ABCG_PDR_domain1"/>
    <property type="match status" value="1"/>
</dbReference>
<feature type="compositionally biased region" description="Polar residues" evidence="10">
    <location>
        <begin position="814"/>
        <end position="823"/>
    </location>
</feature>
<keyword evidence="5" id="KW-0677">Repeat</keyword>
<evidence type="ECO:0000256" key="3">
    <source>
        <dbReference type="ARBA" id="ARBA00022448"/>
    </source>
</evidence>
<keyword evidence="3" id="KW-0813">Transport</keyword>
<dbReference type="OMA" id="IRADAMV"/>
<dbReference type="PROSITE" id="PS50893">
    <property type="entry name" value="ABC_TRANSPORTER_2"/>
    <property type="match status" value="1"/>
</dbReference>
<dbReference type="GO" id="GO:0016020">
    <property type="term" value="C:membrane"/>
    <property type="evidence" value="ECO:0007669"/>
    <property type="project" value="UniProtKB-SubCell"/>
</dbReference>
<evidence type="ECO:0000256" key="6">
    <source>
        <dbReference type="ARBA" id="ARBA00022741"/>
    </source>
</evidence>
<dbReference type="SMART" id="SM00382">
    <property type="entry name" value="AAA"/>
    <property type="match status" value="1"/>
</dbReference>
<dbReference type="Pfam" id="PF19055">
    <property type="entry name" value="ABC2_membrane_7"/>
    <property type="match status" value="1"/>
</dbReference>